<feature type="domain" description="HTH arsR-type" evidence="4">
    <location>
        <begin position="11"/>
        <end position="106"/>
    </location>
</feature>
<dbReference type="RefSeq" id="WP_109647328.1">
    <property type="nucleotide sequence ID" value="NZ_QGGB01000008.1"/>
</dbReference>
<keyword evidence="1" id="KW-0805">Transcription regulation</keyword>
<dbReference type="SUPFAM" id="SSF46785">
    <property type="entry name" value="Winged helix' DNA-binding domain"/>
    <property type="match status" value="1"/>
</dbReference>
<dbReference type="SMART" id="SM00418">
    <property type="entry name" value="HTH_ARSR"/>
    <property type="match status" value="1"/>
</dbReference>
<evidence type="ECO:0000259" key="4">
    <source>
        <dbReference type="PROSITE" id="PS50987"/>
    </source>
</evidence>
<dbReference type="EMBL" id="QGGB01000008">
    <property type="protein sequence ID" value="PWN05886.1"/>
    <property type="molecule type" value="Genomic_DNA"/>
</dbReference>
<dbReference type="GO" id="GO:0003677">
    <property type="term" value="F:DNA binding"/>
    <property type="evidence" value="ECO:0007669"/>
    <property type="project" value="UniProtKB-KW"/>
</dbReference>
<dbReference type="AlphaFoldDB" id="A0A316U001"/>
<proteinExistence type="predicted"/>
<dbReference type="InterPro" id="IPR011991">
    <property type="entry name" value="ArsR-like_HTH"/>
</dbReference>
<dbReference type="Proteomes" id="UP000245533">
    <property type="component" value="Unassembled WGS sequence"/>
</dbReference>
<dbReference type="NCBIfam" id="NF033788">
    <property type="entry name" value="HTH_metalloreg"/>
    <property type="match status" value="1"/>
</dbReference>
<keyword evidence="2" id="KW-0238">DNA-binding</keyword>
<dbReference type="InterPro" id="IPR001845">
    <property type="entry name" value="HTH_ArsR_DNA-bd_dom"/>
</dbReference>
<dbReference type="InterPro" id="IPR051081">
    <property type="entry name" value="HTH_MetalResp_TranReg"/>
</dbReference>
<name>A0A316U001_9BACT</name>
<dbReference type="InterPro" id="IPR036390">
    <property type="entry name" value="WH_DNA-bd_sf"/>
</dbReference>
<evidence type="ECO:0000256" key="1">
    <source>
        <dbReference type="ARBA" id="ARBA00023015"/>
    </source>
</evidence>
<keyword evidence="3" id="KW-0804">Transcription</keyword>
<protein>
    <submittedName>
        <fullName evidence="5">Transcriptional regulator</fullName>
    </submittedName>
</protein>
<dbReference type="PRINTS" id="PR00778">
    <property type="entry name" value="HTHARSR"/>
</dbReference>
<dbReference type="GO" id="GO:0003700">
    <property type="term" value="F:DNA-binding transcription factor activity"/>
    <property type="evidence" value="ECO:0007669"/>
    <property type="project" value="InterPro"/>
</dbReference>
<dbReference type="PANTHER" id="PTHR33154">
    <property type="entry name" value="TRANSCRIPTIONAL REGULATOR, ARSR FAMILY"/>
    <property type="match status" value="1"/>
</dbReference>
<dbReference type="PROSITE" id="PS50987">
    <property type="entry name" value="HTH_ARSR_2"/>
    <property type="match status" value="1"/>
</dbReference>
<evidence type="ECO:0000256" key="2">
    <source>
        <dbReference type="ARBA" id="ARBA00023125"/>
    </source>
</evidence>
<gene>
    <name evidence="5" type="ORF">DDZ15_11920</name>
</gene>
<dbReference type="OrthoDB" id="9800049at2"/>
<dbReference type="CDD" id="cd00090">
    <property type="entry name" value="HTH_ARSR"/>
    <property type="match status" value="1"/>
</dbReference>
<evidence type="ECO:0000256" key="3">
    <source>
        <dbReference type="ARBA" id="ARBA00023163"/>
    </source>
</evidence>
<keyword evidence="6" id="KW-1185">Reference proteome</keyword>
<organism evidence="5 6">
    <name type="scientific">Rhodohalobacter mucosus</name>
    <dbReference type="NCBI Taxonomy" id="2079485"/>
    <lineage>
        <taxon>Bacteria</taxon>
        <taxon>Pseudomonadati</taxon>
        <taxon>Balneolota</taxon>
        <taxon>Balneolia</taxon>
        <taxon>Balneolales</taxon>
        <taxon>Balneolaceae</taxon>
        <taxon>Rhodohalobacter</taxon>
    </lineage>
</organism>
<dbReference type="InterPro" id="IPR036388">
    <property type="entry name" value="WH-like_DNA-bd_sf"/>
</dbReference>
<sequence>MNEPDHPTISIDDPSNKRSAELARALGHPARIAILRILASRNTCFCGDITEQIPLAQSTVSQHLKALRRAGLIKGEIEGVRTCYCLNPDGVRELQFLLSELSDELIKTCC</sequence>
<reference evidence="5 6" key="1">
    <citation type="submission" date="2018-05" db="EMBL/GenBank/DDBJ databases">
        <title>Rhodohalobacter halophilus gen. nov., sp. nov., a moderately halophilic member of the family Balneolaceae.</title>
        <authorList>
            <person name="Liu Z.-W."/>
        </authorList>
    </citation>
    <scope>NUCLEOTIDE SEQUENCE [LARGE SCALE GENOMIC DNA]</scope>
    <source>
        <strain evidence="5 6">8A47</strain>
    </source>
</reference>
<comment type="caution">
    <text evidence="5">The sequence shown here is derived from an EMBL/GenBank/DDBJ whole genome shotgun (WGS) entry which is preliminary data.</text>
</comment>
<dbReference type="Pfam" id="PF12840">
    <property type="entry name" value="HTH_20"/>
    <property type="match status" value="1"/>
</dbReference>
<evidence type="ECO:0000313" key="5">
    <source>
        <dbReference type="EMBL" id="PWN05886.1"/>
    </source>
</evidence>
<dbReference type="Gene3D" id="1.10.10.10">
    <property type="entry name" value="Winged helix-like DNA-binding domain superfamily/Winged helix DNA-binding domain"/>
    <property type="match status" value="1"/>
</dbReference>
<evidence type="ECO:0000313" key="6">
    <source>
        <dbReference type="Proteomes" id="UP000245533"/>
    </source>
</evidence>
<accession>A0A316U001</accession>
<dbReference type="PANTHER" id="PTHR33154:SF15">
    <property type="entry name" value="REGULATORY PROTEIN ARSR"/>
    <property type="match status" value="1"/>
</dbReference>